<evidence type="ECO:0000256" key="1">
    <source>
        <dbReference type="ARBA" id="ARBA00004123"/>
    </source>
</evidence>
<dbReference type="SUPFAM" id="SSF75553">
    <property type="entry name" value="Smc hinge domain"/>
    <property type="match status" value="1"/>
</dbReference>
<dbReference type="GO" id="GO:0005634">
    <property type="term" value="C:nucleus"/>
    <property type="evidence" value="ECO:0007669"/>
    <property type="project" value="UniProtKB-SubCell"/>
</dbReference>
<keyword evidence="8" id="KW-0226">DNA condensation</keyword>
<gene>
    <name evidence="13" type="ORF">AYI69_g3057</name>
</gene>
<dbReference type="FunFam" id="3.40.50.300:FF:000385">
    <property type="entry name" value="Structural maintenance of chromosomes 2"/>
    <property type="match status" value="1"/>
</dbReference>
<dbReference type="Pfam" id="PF06470">
    <property type="entry name" value="SMC_hinge"/>
    <property type="match status" value="1"/>
</dbReference>
<feature type="coiled-coil region" evidence="11">
    <location>
        <begin position="250"/>
        <end position="287"/>
    </location>
</feature>
<evidence type="ECO:0000256" key="3">
    <source>
        <dbReference type="ARBA" id="ARBA00022618"/>
    </source>
</evidence>
<dbReference type="GO" id="GO:0051301">
    <property type="term" value="P:cell division"/>
    <property type="evidence" value="ECO:0007669"/>
    <property type="project" value="UniProtKB-KW"/>
</dbReference>
<feature type="coiled-coil region" evidence="11">
    <location>
        <begin position="374"/>
        <end position="436"/>
    </location>
</feature>
<dbReference type="OrthoDB" id="10255539at2759"/>
<dbReference type="GO" id="GO:0005694">
    <property type="term" value="C:chromosome"/>
    <property type="evidence" value="ECO:0007669"/>
    <property type="project" value="InterPro"/>
</dbReference>
<keyword evidence="5" id="KW-0498">Mitosis</keyword>
<dbReference type="CDD" id="cd03273">
    <property type="entry name" value="ABC_SMC2_euk"/>
    <property type="match status" value="1"/>
</dbReference>
<dbReference type="InterPro" id="IPR027120">
    <property type="entry name" value="Smc2_ABC"/>
</dbReference>
<comment type="similarity">
    <text evidence="2">Belongs to the SMC family. SMC2 subfamily.</text>
</comment>
<evidence type="ECO:0000256" key="9">
    <source>
        <dbReference type="ARBA" id="ARBA00023242"/>
    </source>
</evidence>
<dbReference type="Gene3D" id="3.40.50.300">
    <property type="entry name" value="P-loop containing nucleotide triphosphate hydrolases"/>
    <property type="match status" value="2"/>
</dbReference>
<evidence type="ECO:0000313" key="14">
    <source>
        <dbReference type="Proteomes" id="UP000187429"/>
    </source>
</evidence>
<proteinExistence type="inferred from homology"/>
<evidence type="ECO:0000259" key="12">
    <source>
        <dbReference type="SMART" id="SM00968"/>
    </source>
</evidence>
<dbReference type="Proteomes" id="UP000187429">
    <property type="component" value="Unassembled WGS sequence"/>
</dbReference>
<keyword evidence="9" id="KW-0539">Nucleus</keyword>
<dbReference type="Gene3D" id="1.20.1060.20">
    <property type="match status" value="1"/>
</dbReference>
<dbReference type="InterPro" id="IPR027417">
    <property type="entry name" value="P-loop_NTPase"/>
</dbReference>
<name>A0A1R1YLA8_9FUNG</name>
<keyword evidence="7 11" id="KW-0175">Coiled coil</keyword>
<dbReference type="InterPro" id="IPR010935">
    <property type="entry name" value="SMC_hinge"/>
</dbReference>
<dbReference type="InterPro" id="IPR036277">
    <property type="entry name" value="SMC_hinge_sf"/>
</dbReference>
<dbReference type="Gene3D" id="3.30.70.1620">
    <property type="match status" value="1"/>
</dbReference>
<dbReference type="Pfam" id="PF02463">
    <property type="entry name" value="SMC_N"/>
    <property type="match status" value="1"/>
</dbReference>
<dbReference type="EMBL" id="LSSM01000978">
    <property type="protein sequence ID" value="OMJ27506.1"/>
    <property type="molecule type" value="Genomic_DNA"/>
</dbReference>
<evidence type="ECO:0000256" key="2">
    <source>
        <dbReference type="ARBA" id="ARBA00005231"/>
    </source>
</evidence>
<evidence type="ECO:0000256" key="10">
    <source>
        <dbReference type="ARBA" id="ARBA00023306"/>
    </source>
</evidence>
<dbReference type="GO" id="GO:0030261">
    <property type="term" value="P:chromosome condensation"/>
    <property type="evidence" value="ECO:0007669"/>
    <property type="project" value="UniProtKB-KW"/>
</dbReference>
<dbReference type="SMART" id="SM00968">
    <property type="entry name" value="SMC_hinge"/>
    <property type="match status" value="1"/>
</dbReference>
<feature type="coiled-coil region" evidence="11">
    <location>
        <begin position="778"/>
        <end position="812"/>
    </location>
</feature>
<evidence type="ECO:0000256" key="6">
    <source>
        <dbReference type="ARBA" id="ARBA00022840"/>
    </source>
</evidence>
<evidence type="ECO:0000256" key="5">
    <source>
        <dbReference type="ARBA" id="ARBA00022776"/>
    </source>
</evidence>
<comment type="subcellular location">
    <subcellularLocation>
        <location evidence="1">Nucleus</location>
    </subcellularLocation>
</comment>
<dbReference type="InterPro" id="IPR003395">
    <property type="entry name" value="RecF/RecN/SMC_N"/>
</dbReference>
<sequence>MKVDELIIDGFKSYASRTHVKGWDSEFNAITGLNGSGKSNILDAFCFVLGIKNYKMLRSSNIMDLIYKKGQAGITKASVTIVFDNTDKKTSPPGYEECRQITLTRQIMVGGKSKYMINGHNSQEQTVSNMLQAVQLNINNPHFLIMQGKITQVLNMQPKEILSMIEEAAGTRMFEDRKEKAIKTIAKKEKKIDEIQVILKEEITPKLDKLRAEKQGFLEYQKVNTEFDRLQRLVTAYEYTKTEERINASEELLTLNQQKLNEELNKKEQLKAEIINIIESKDDTTERRKQEIKKNGELQTRQESVDVEKALKTAQEKYNKNKSQFEKEKSNLSSQKEKIEKLDQLVQSLTTGVTSDEGNDGGFAQQLQDAMKLQANARTKIEQSELKIKMLKSEKLNLEPKIAIAYKEIDQLLARKKELEKKITDFQNKKQSVNYDIKADNELTTALESERNKYDGLKIEEKKLSAGVSGLNLSFDDPEPGFDRKKVKGAVAQLVRLDKNSVYAAQALEVCAGGRLYNIVVDSDSTGAKLLEKGRLKKRVTIIPLNKINSYKPSINAIKAAKELAPGKVDLALTFVGYDKEVESAMVFVFGSTLICEDAVSAKTVTFNKAVKLKSVTLEGDVYDPSGTLQGGSRPSNSGILEKLSLLNEVRSKMYDVESNIRELTKKLDSVSSMKKLYQSLNSQLDLDQHALNLIIGQIESSSSSKLKKRLDEIDAEIINYMNMVEENKKIEKDSIEQSNKIHKDMTDFSQDKDGKLFEMKAELESMKKIDLAIQNKVKSHQKMAQASELEKDEIEAEFNQLLEQRESGKEVIEQLINSKKENEDLLLLSKKEFDELNKLLGNAMLQLKGFNKELQELDDLYKKKQTEQSNSELLVQQTTREINRIGNEAVSLKNQIGKMINDPNNSWILDFKHLFGQPNSAFDFVKQDPVLAKRELSTLKERLSVLVKTTNLTVQSNIEKVESRESGLKMMLKTVFRDKRKIQDTIVTLDKYKEEALDRTWKIVDKDFGGIFSDLLPGNTARLDQIEGQPITSGLQVKVNLGGVWKNSLSELSGGQRSLIALSLILALLQFKPAPMYILDEIDAALDLSHTQNIGRLFKSRFKGSQFIVVSLKEGMFNNANVLFKVKFKNGVSTVERN</sequence>
<dbReference type="InterPro" id="IPR024704">
    <property type="entry name" value="SMC"/>
</dbReference>
<keyword evidence="6" id="KW-0067">ATP-binding</keyword>
<dbReference type="GO" id="GO:0016887">
    <property type="term" value="F:ATP hydrolysis activity"/>
    <property type="evidence" value="ECO:0007669"/>
    <property type="project" value="InterPro"/>
</dbReference>
<keyword evidence="4" id="KW-0547">Nucleotide-binding</keyword>
<keyword evidence="14" id="KW-1185">Reference proteome</keyword>
<dbReference type="GO" id="GO:0005524">
    <property type="term" value="F:ATP binding"/>
    <property type="evidence" value="ECO:0007669"/>
    <property type="project" value="UniProtKB-KW"/>
</dbReference>
<dbReference type="PIRSF" id="PIRSF005719">
    <property type="entry name" value="SMC"/>
    <property type="match status" value="1"/>
</dbReference>
<feature type="coiled-coil region" evidence="11">
    <location>
        <begin position="848"/>
        <end position="896"/>
    </location>
</feature>
<dbReference type="SUPFAM" id="SSF52540">
    <property type="entry name" value="P-loop containing nucleoside triphosphate hydrolases"/>
    <property type="match status" value="1"/>
</dbReference>
<keyword evidence="3" id="KW-0132">Cell division</keyword>
<keyword evidence="10" id="KW-0131">Cell cycle</keyword>
<organism evidence="13 14">
    <name type="scientific">Smittium culicis</name>
    <dbReference type="NCBI Taxonomy" id="133412"/>
    <lineage>
        <taxon>Eukaryota</taxon>
        <taxon>Fungi</taxon>
        <taxon>Fungi incertae sedis</taxon>
        <taxon>Zoopagomycota</taxon>
        <taxon>Kickxellomycotina</taxon>
        <taxon>Harpellomycetes</taxon>
        <taxon>Harpellales</taxon>
        <taxon>Legeriomycetaceae</taxon>
        <taxon>Smittium</taxon>
    </lineage>
</organism>
<reference evidence="14" key="1">
    <citation type="submission" date="2017-01" db="EMBL/GenBank/DDBJ databases">
        <authorList>
            <person name="Wang Y."/>
            <person name="White M."/>
            <person name="Kvist S."/>
            <person name="Moncalvo J.-M."/>
        </authorList>
    </citation>
    <scope>NUCLEOTIDE SEQUENCE [LARGE SCALE GENOMIC DNA]</scope>
    <source>
        <strain evidence="14">ID-206-W2</strain>
    </source>
</reference>
<accession>A0A1R1YLA8</accession>
<evidence type="ECO:0000256" key="4">
    <source>
        <dbReference type="ARBA" id="ARBA00022741"/>
    </source>
</evidence>
<comment type="caution">
    <text evidence="13">The sequence shown here is derived from an EMBL/GenBank/DDBJ whole genome shotgun (WGS) entry which is preliminary data.</text>
</comment>
<dbReference type="GO" id="GO:0007059">
    <property type="term" value="P:chromosome segregation"/>
    <property type="evidence" value="ECO:0007669"/>
    <property type="project" value="UniProtKB-ARBA"/>
</dbReference>
<dbReference type="PANTHER" id="PTHR43977">
    <property type="entry name" value="STRUCTURAL MAINTENANCE OF CHROMOSOMES PROTEIN 3"/>
    <property type="match status" value="1"/>
</dbReference>
<protein>
    <submittedName>
        <fullName evidence="13">Structural maintenance of chromosomes protein 2</fullName>
    </submittedName>
</protein>
<evidence type="ECO:0000256" key="11">
    <source>
        <dbReference type="SAM" id="Coils"/>
    </source>
</evidence>
<evidence type="ECO:0000313" key="13">
    <source>
        <dbReference type="EMBL" id="OMJ27506.1"/>
    </source>
</evidence>
<evidence type="ECO:0000256" key="7">
    <source>
        <dbReference type="ARBA" id="ARBA00023054"/>
    </source>
</evidence>
<feature type="domain" description="SMC hinge" evidence="12">
    <location>
        <begin position="485"/>
        <end position="606"/>
    </location>
</feature>
<dbReference type="AlphaFoldDB" id="A0A1R1YLA8"/>
<feature type="coiled-coil region" evidence="11">
    <location>
        <begin position="311"/>
        <end position="345"/>
    </location>
</feature>
<evidence type="ECO:0000256" key="8">
    <source>
        <dbReference type="ARBA" id="ARBA00023067"/>
    </source>
</evidence>